<evidence type="ECO:0000256" key="12">
    <source>
        <dbReference type="ARBA" id="ARBA00023180"/>
    </source>
</evidence>
<feature type="disulfide bond" evidence="14">
    <location>
        <begin position="1910"/>
        <end position="1925"/>
    </location>
</feature>
<dbReference type="InterPro" id="IPR023415">
    <property type="entry name" value="LDLR_class-A_CS"/>
</dbReference>
<feature type="disulfide bond" evidence="14">
    <location>
        <begin position="1871"/>
        <end position="1886"/>
    </location>
</feature>
<feature type="disulfide bond" evidence="14">
    <location>
        <begin position="1988"/>
        <end position="2003"/>
    </location>
</feature>
<feature type="disulfide bond" evidence="14">
    <location>
        <begin position="1005"/>
        <end position="1020"/>
    </location>
</feature>
<feature type="disulfide bond" evidence="14">
    <location>
        <begin position="1196"/>
        <end position="1211"/>
    </location>
</feature>
<feature type="disulfide bond" evidence="14">
    <location>
        <begin position="107"/>
        <end position="125"/>
    </location>
</feature>
<evidence type="ECO:0000256" key="14">
    <source>
        <dbReference type="PROSITE-ProRule" id="PRU00124"/>
    </source>
</evidence>
<dbReference type="GO" id="GO:0042562">
    <property type="term" value="F:hormone binding"/>
    <property type="evidence" value="ECO:0007669"/>
    <property type="project" value="TreeGrafter"/>
</dbReference>
<dbReference type="SMART" id="SM00192">
    <property type="entry name" value="LDLa"/>
    <property type="match status" value="35"/>
</dbReference>
<feature type="repeat" description="LDL-receptor class B" evidence="15">
    <location>
        <begin position="2345"/>
        <end position="2388"/>
    </location>
</feature>
<feature type="disulfide bond" evidence="14">
    <location>
        <begin position="1530"/>
        <end position="1545"/>
    </location>
</feature>
<dbReference type="Pfam" id="PF00008">
    <property type="entry name" value="EGF"/>
    <property type="match status" value="1"/>
</dbReference>
<feature type="disulfide bond" evidence="14">
    <location>
        <begin position="966"/>
        <end position="981"/>
    </location>
</feature>
<feature type="disulfide bond" evidence="14">
    <location>
        <begin position="1157"/>
        <end position="1172"/>
    </location>
</feature>
<dbReference type="PANTHER" id="PTHR22722">
    <property type="entry name" value="LOW-DENSITY LIPOPROTEIN RECEPTOR-RELATED PROTEIN 2-RELATED"/>
    <property type="match status" value="1"/>
</dbReference>
<dbReference type="PROSITE" id="PS01187">
    <property type="entry name" value="EGF_CA"/>
    <property type="match status" value="2"/>
</dbReference>
<feature type="disulfide bond" evidence="13">
    <location>
        <begin position="2928"/>
        <end position="2937"/>
    </location>
</feature>
<name>A0A9R0A7A6_CYPCA</name>
<feature type="transmembrane region" description="Helical" evidence="16">
    <location>
        <begin position="2946"/>
        <end position="2965"/>
    </location>
</feature>
<dbReference type="FunFam" id="2.10.25.10:FF:000009">
    <property type="entry name" value="Low-density lipoprotein receptor isoform 1"/>
    <property type="match status" value="1"/>
</dbReference>
<dbReference type="CTD" id="796880"/>
<dbReference type="InterPro" id="IPR001881">
    <property type="entry name" value="EGF-like_Ca-bd_dom"/>
</dbReference>
<dbReference type="Pfam" id="PF07645">
    <property type="entry name" value="EGF_CA"/>
    <property type="match status" value="2"/>
</dbReference>
<evidence type="ECO:0000256" key="3">
    <source>
        <dbReference type="ARBA" id="ARBA00022536"/>
    </source>
</evidence>
<keyword evidence="3 13" id="KW-0245">EGF-like domain</keyword>
<keyword evidence="12" id="KW-0325">Glycoprotein</keyword>
<evidence type="ECO:0000256" key="13">
    <source>
        <dbReference type="PROSITE-ProRule" id="PRU00076"/>
    </source>
</evidence>
<dbReference type="RefSeq" id="XP_042588114.1">
    <property type="nucleotide sequence ID" value="XM_042732180.1"/>
</dbReference>
<dbReference type="GO" id="GO:0016324">
    <property type="term" value="C:apical plasma membrane"/>
    <property type="evidence" value="ECO:0007669"/>
    <property type="project" value="TreeGrafter"/>
</dbReference>
<dbReference type="InterPro" id="IPR049883">
    <property type="entry name" value="NOTCH1_EGF-like"/>
</dbReference>
<protein>
    <submittedName>
        <fullName evidence="19">Low-density lipoprotein receptor-related protein 2 isoform X4</fullName>
    </submittedName>
</protein>
<dbReference type="GO" id="GO:0006898">
    <property type="term" value="P:receptor-mediated endocytosis"/>
    <property type="evidence" value="ECO:0007669"/>
    <property type="project" value="TreeGrafter"/>
</dbReference>
<evidence type="ECO:0000256" key="4">
    <source>
        <dbReference type="ARBA" id="ARBA00022583"/>
    </source>
</evidence>
<feature type="disulfide bond" evidence="14">
    <location>
        <begin position="42"/>
        <end position="57"/>
    </location>
</feature>
<dbReference type="FunFam" id="2.10.25.10:FF:000010">
    <property type="entry name" value="Pro-epidermal growth factor"/>
    <property type="match status" value="1"/>
</dbReference>
<evidence type="ECO:0000256" key="8">
    <source>
        <dbReference type="ARBA" id="ARBA00022989"/>
    </source>
</evidence>
<feature type="disulfide bond" evidence="14">
    <location>
        <begin position="1299"/>
        <end position="1314"/>
    </location>
</feature>
<feature type="disulfide bond" evidence="14">
    <location>
        <begin position="2028"/>
        <end position="2043"/>
    </location>
</feature>
<sequence length="3019" mass="330894">MDLRLLICCAAVFVLLSGVDGGCGRNQWQCDDGVCVSHRWRCDGVSDCQDGSDEMDCICQPGDHECADGSGCVIGSGVCDGRPQCPDASDEWDCSRRLGCLAGDWKCKNSICIPQELLCNDVNDCGDNSDEETCGSCGKMNIRCPNGTCLTPRQRCDGVAQCSDKRDEPLTCGKSCHNGNGGCSHTCIDQLWGALCTCPTGMILSANGLDCEDVNECAQSFGPCMHLCTNTPGSFRCLCQNGFKPLANGSCEAQGAVTKILTTRKGLIGFVNVKTRVYEPLFAIESEPVAMTYDIQRNFIYWADKDGNIYQALNRKSTILYSGQSGLHSLAIDWLIGQLYWTSVTQKAIYTGAADGSAVGMVLSKEMDPREMVLSPTESLIFWINKGTSDELTIERAEMDGLNRTTLVFITAQLPRSLTMDVAARRLYWISVYKASIESIRTDGTGRHTFWDFFQGRPAQTLAVFNGWFYLADEKKLWQAPQNMSSDPLNGFILKATLPVLNIYHVLQQPRGFAPCKDSGCQLCLPSKKSAAGFTCLCPEGALPMSWGSCENFKVAYATATAVYSLEFAGETPVKTELFSSDEDIQSFDMYWWRGCVVWSNGTGHVKTNIKSQDLSEYILTLKPACVIRVDQRTGNLYWLACDELSIGVSTIGPLDQSISRQLYQARTAILDLFVDWQRGKLYWLEGGQVMRMKLGLIGGNAETISSFEEGGVDRIVFDRKANGFLWNMESYLQVMSLLKMRKYSAGKDWVVPGSIMAAYEPYMVTLFNNILTVWNRRDGARVSGVAVENGVVSLSVALREVQQDTTAEDVHPTDVTCKSPLVICQGSAVCISQSQRCDGNRDCPDGSDEASCVHMCEKPGDFLCEDRRKCIEEAQVCDGRSHCTDGSDEVGCPTTASETSSAPFRCRVGSKPCKDGRECVLYSHVCDGEMDCKDGSDEHDCEYQCKADQFQCAHGRMCIDRKQVCDGTPQCQDRSDELDCFSRSHECKHQCDDKTRCIPESFLCDGERDCVDATDEDNCLKTNRGDVNVVPVNKASSGFGPSQPPVCTSPSIMCPGASLCISQTQLCDGRRDCPDGSDEGSCIVTCAKPGDFLCKDRRKCIEGAQVCDGRSHCTDGSDEVGCPTTASETSSAPFRCRVGSKPCKDGRECVLYSHVCDGEMDCKDGSDEHDCEYRCKADQFQCAHGRMCIDRKQVCDGTPQCQDRSDELDCFSRSHECKHQCDDKTRCIPESFLCDGERDCVDATDEDNCSEIKRGDINLVTLNKSKKEQGLQPPPPVCRSPSMMCPGTSLCISQIRLCDGKIDCPDGSDEVTCVDACSKPGDFLCKDRRKCIDGNLVCDGRSHCLDGSDEVACYMTARNSKPAPLKCRVGSKPCKDGRECVLYSHVCDGEMDCKDGSDEHDCEYQCKADQFQCAHGRMCIDRKQVCDGTPQCQDRSDELDCFSRSHECKHQCDDKTRCIPESFLCDGERDCVDATDEDNCSEIKRGDINLLTLNKGNKEQGLQPPPPVCRSPSMMCPGTSLCISQIRLCDGKIDCPDGSDEVSCVDACSKPGDFLCKDRRKCIEEALVCDGRSHCTDGSDEVGCPTTASETSSAPFRCRVGSKPCKDGRECVLYSHVCDGEMDCKDGSDEHDCEYRCKADQFQCAHGRMCIDRKQVCDGTPQCQDRSDDLDCFSRSHECKHQCDDKTRCIPESFLCDGEKDCVDATDEDNCAPITSPSVTDQPVCLSPSVFCHETSKCISQSQLCDGKTDCPSGADEQFCIYSCPDPGQFLCKDRRKCVERALVCDGQPHCTDGSDEKQCPTCALLCDQKRVCLTSQQICDRKQDCRDGSDEKNCYTGRVVASAALPLKCPLGSKPCSDGKECVLYSHVCDGEKDCKDGSDERNCERKCKKGQFQCAHGRKCIDMRLVCDGTPQCQDRSDEINCMKLSEDCRHPCDNKARCVPETFLCDGEKDCADGTDEANCVVEPCSSDRFQCSNGQCVALALRCDGYADCRDHSDEKGCPQPPHCPVEQRCPHTHECLLKEWLCDGDQDCTDGSDERNCKVTPLKCGEFQWSCASKTQCIAMTWRCDGVKDCKDESDESACGQVKCPTHLFQCGSGECVDPDLVCNKASDCADGSDEGVGCLKNNCSSPSRPSCQHYCINTPHGARCGCKTGFRLQSDGLTCNDIDECKEIQPTACSHKCLNTLGSYLCRCNPEFILEPDGHSCKTAEEPSLLISEQYELLNLGLRSSSIQALIAPGRKAIFSLDYDRREQRVYWVSLEEESIKYAFHGIKDNIGTIVKGVKSDSIAIDWMGRNLYWVDGVAGQILAVRLASSVVKAQNYIIVVEEDLHQPRSLVLLPQKGIMFWSETGGQAQIERSGMDGSDRKVVVSRGLERPVSVTVDILTDRLYWTDDKLRCIGSATLDGENIRFLQLSEMPSLFSVAVFNDMVYWSDTHRRSIQGANKLTGKNRKVLLKRPGQPFDLKVVHPLLQPNVSGPCEKLRCSHVCLLAPGLKGVCRCPAGLLLAADGFTCATPVDSSSSFLMLLSPTMITQIFTKSLQAGFGLKTWPEHRALALPAVKEASDFDLLLKDRTISVADAGRGSVAQLKLSSSGCTPIGHVLQLKGDLVTALAVDWVTQNLYWSSVKNPQLYVTSPGGKYTSLVLPAELEGTISIALHPPTGRLCFTAVGRRAAQSLPQVDCAHMDGSNRTLLWSKAKMPASLSFSEKGTTLYWADIGNEMISSINMDGSNYKEYSTGSAFIVSFARVENIYFWITLDNGTAKVWYTDGFQPKHMWFEVKANVIELKAYSRSSQKGTNVCSENNGGCSHLCLPYPGGRSCRCAQDYLSVNKTKCISNLKCPVGSKACRDGLKCIAAAKFCDQIPDCQDGSDEECGSVKIKPGVKSKSGPDRLPALGSAVDSESCEAERCSGHGTCVSVEGEPVCECEEGYSGDLCQNTASSSTALALTLTFLFGGALVAAVILKRRRAQAARGEATEKETLVTEVEECTTYSQNFANELYDPEEAPITPAITSPVVS</sequence>
<feature type="disulfide bond" evidence="14">
    <location>
        <begin position="79"/>
        <end position="94"/>
    </location>
</feature>
<keyword evidence="4" id="KW-0254">Endocytosis</keyword>
<dbReference type="PANTHER" id="PTHR22722:SF12">
    <property type="entry name" value="EGF-LIKE DOMAIN-CONTAINING PROTEIN"/>
    <property type="match status" value="1"/>
</dbReference>
<evidence type="ECO:0000256" key="6">
    <source>
        <dbReference type="ARBA" id="ARBA00022729"/>
    </source>
</evidence>
<keyword evidence="10 13" id="KW-1015">Disulfide bond</keyword>
<feature type="domain" description="EGF-like" evidence="18">
    <location>
        <begin position="213"/>
        <end position="252"/>
    </location>
</feature>
<dbReference type="InterPro" id="IPR000742">
    <property type="entry name" value="EGF"/>
</dbReference>
<dbReference type="FunFam" id="2.120.10.30:FF:000241">
    <property type="entry name" value="Low-density lipoprotein receptor-related protein 6"/>
    <property type="match status" value="1"/>
</dbReference>
<keyword evidence="2" id="KW-1003">Cell membrane</keyword>
<gene>
    <name evidence="19" type="primary">si:dkey-88l16.3</name>
</gene>
<dbReference type="CDD" id="cd00054">
    <property type="entry name" value="EGF_CA"/>
    <property type="match status" value="1"/>
</dbReference>
<dbReference type="InterPro" id="IPR018097">
    <property type="entry name" value="EGF_Ca-bd_CS"/>
</dbReference>
<evidence type="ECO:0000256" key="9">
    <source>
        <dbReference type="ARBA" id="ARBA00023136"/>
    </source>
</evidence>
<evidence type="ECO:0000256" key="1">
    <source>
        <dbReference type="ARBA" id="ARBA00004251"/>
    </source>
</evidence>
<feature type="disulfide bond" evidence="14">
    <location>
        <begin position="2070"/>
        <end position="2085"/>
    </location>
</feature>
<feature type="disulfide bond" evidence="14">
    <location>
        <begin position="1658"/>
        <end position="1673"/>
    </location>
</feature>
<dbReference type="SMART" id="SM00179">
    <property type="entry name" value="EGF_CA"/>
    <property type="match status" value="4"/>
</dbReference>
<evidence type="ECO:0000256" key="11">
    <source>
        <dbReference type="ARBA" id="ARBA00023170"/>
    </source>
</evidence>
<dbReference type="FunFam" id="4.10.400.10:FF:000045">
    <property type="entry name" value="Low-density lipoprotein receptor-related protein 2"/>
    <property type="match status" value="1"/>
</dbReference>
<feature type="disulfide bond" evidence="14">
    <location>
        <begin position="1949"/>
        <end position="1964"/>
    </location>
</feature>
<feature type="disulfide bond" evidence="14">
    <location>
        <begin position="137"/>
        <end position="149"/>
    </location>
</feature>
<dbReference type="Pfam" id="PF00058">
    <property type="entry name" value="Ldl_recept_b"/>
    <property type="match status" value="1"/>
</dbReference>
<feature type="disulfide bond" evidence="14">
    <location>
        <begin position="119"/>
        <end position="134"/>
    </location>
</feature>
<feature type="disulfide bond" evidence="14">
    <location>
        <begin position="1466"/>
        <end position="1481"/>
    </location>
</feature>
<dbReference type="GeneID" id="109056152"/>
<dbReference type="InterPro" id="IPR000152">
    <property type="entry name" value="EGF-type_Asp/Asn_hydroxyl_site"/>
</dbReference>
<dbReference type="GO" id="GO:0005509">
    <property type="term" value="F:calcium ion binding"/>
    <property type="evidence" value="ECO:0007669"/>
    <property type="project" value="InterPro"/>
</dbReference>
<feature type="disulfide bond" evidence="14">
    <location>
        <begin position="1697"/>
        <end position="1712"/>
    </location>
</feature>
<feature type="disulfide bond" evidence="14">
    <location>
        <begin position="1339"/>
        <end position="1354"/>
    </location>
</feature>
<feature type="disulfide bond" evidence="14">
    <location>
        <begin position="1570"/>
        <end position="1585"/>
    </location>
</feature>
<keyword evidence="11 19" id="KW-0675">Receptor</keyword>
<reference evidence="19" key="1">
    <citation type="submission" date="2025-08" db="UniProtKB">
        <authorList>
            <consortium name="RefSeq"/>
        </authorList>
    </citation>
    <scope>IDENTIFICATION</scope>
    <source>
        <tissue evidence="19">Muscle</tissue>
    </source>
</reference>
<dbReference type="InterPro" id="IPR002172">
    <property type="entry name" value="LDrepeatLR_classA_rpt"/>
</dbReference>
<dbReference type="SMART" id="SM00135">
    <property type="entry name" value="LY"/>
    <property type="match status" value="11"/>
</dbReference>
<feature type="disulfide bond" evidence="14">
    <location>
        <begin position="1821"/>
        <end position="1836"/>
    </location>
</feature>
<keyword evidence="7" id="KW-0677">Repeat</keyword>
<dbReference type="SMART" id="SM00181">
    <property type="entry name" value="EGF"/>
    <property type="match status" value="15"/>
</dbReference>
<dbReference type="InterPro" id="IPR051221">
    <property type="entry name" value="LDLR-related"/>
</dbReference>
<feature type="disulfide bond" evidence="14">
    <location>
        <begin position="1976"/>
        <end position="1994"/>
    </location>
</feature>
<keyword evidence="6 17" id="KW-0732">Signal</keyword>
<evidence type="ECO:0000256" key="2">
    <source>
        <dbReference type="ARBA" id="ARBA00022475"/>
    </source>
</evidence>
<feature type="disulfide bond" evidence="14">
    <location>
        <begin position="144"/>
        <end position="162"/>
    </location>
</feature>
<comment type="caution">
    <text evidence="13">Lacks conserved residue(s) required for the propagation of feature annotation.</text>
</comment>
<feature type="disulfide bond" evidence="14">
    <location>
        <begin position="1969"/>
        <end position="1981"/>
    </location>
</feature>
<dbReference type="Pfam" id="PF00057">
    <property type="entry name" value="Ldl_recept_a"/>
    <property type="match status" value="32"/>
</dbReference>
<comment type="subcellular location">
    <subcellularLocation>
        <location evidence="1">Cell membrane</location>
        <topology evidence="1">Single-pass type I membrane protein</topology>
    </subcellularLocation>
</comment>
<feature type="disulfide bond" evidence="14">
    <location>
        <begin position="100"/>
        <end position="112"/>
    </location>
</feature>
<feature type="disulfide bond" evidence="14">
    <location>
        <begin position="1235"/>
        <end position="1250"/>
    </location>
</feature>
<dbReference type="CDD" id="cd00112">
    <property type="entry name" value="LDLa"/>
    <property type="match status" value="34"/>
</dbReference>
<keyword evidence="5 16" id="KW-0812">Transmembrane</keyword>
<keyword evidence="19" id="KW-0449">Lipoprotein</keyword>
<dbReference type="PROSITE" id="PS01209">
    <property type="entry name" value="LDLRA_1"/>
    <property type="match status" value="13"/>
</dbReference>
<feature type="disulfide bond" evidence="14">
    <location>
        <begin position="2097"/>
        <end position="2115"/>
    </location>
</feature>
<dbReference type="GO" id="GO:0043235">
    <property type="term" value="C:receptor complex"/>
    <property type="evidence" value="ECO:0007669"/>
    <property type="project" value="TreeGrafter"/>
</dbReference>
<feature type="disulfide bond" evidence="14">
    <location>
        <begin position="1068"/>
        <end position="1083"/>
    </location>
</feature>
<dbReference type="SMR" id="A0A9R0A7A6"/>
<feature type="disulfide bond" evidence="14">
    <location>
        <begin position="1108"/>
        <end position="1123"/>
    </location>
</feature>
<dbReference type="PROSITE" id="PS00010">
    <property type="entry name" value="ASX_HYDROXYL"/>
    <property type="match status" value="1"/>
</dbReference>
<evidence type="ECO:0000313" key="19">
    <source>
        <dbReference type="RefSeq" id="XP_042588114.1"/>
    </source>
</evidence>
<keyword evidence="8 16" id="KW-1133">Transmembrane helix</keyword>
<dbReference type="FunFam" id="2.10.25.10:FF:000037">
    <property type="entry name" value="Signal peptide, CUB domain and EGF-like domain-containing 2"/>
    <property type="match status" value="1"/>
</dbReference>
<feature type="signal peptide" evidence="17">
    <location>
        <begin position="1"/>
        <end position="21"/>
    </location>
</feature>
<feature type="domain" description="EGF-like" evidence="18">
    <location>
        <begin position="2902"/>
        <end position="2938"/>
    </location>
</feature>
<dbReference type="Pfam" id="PF14670">
    <property type="entry name" value="FXa_inhibition"/>
    <property type="match status" value="1"/>
</dbReference>
<dbReference type="PROSITE" id="PS00022">
    <property type="entry name" value="EGF_1"/>
    <property type="match status" value="1"/>
</dbReference>
<dbReference type="InterPro" id="IPR000033">
    <property type="entry name" value="LDLR_classB_rpt"/>
</dbReference>
<evidence type="ECO:0000256" key="5">
    <source>
        <dbReference type="ARBA" id="ARBA00022692"/>
    </source>
</evidence>
<feature type="disulfide bond" evidence="14">
    <location>
        <begin position="2009"/>
        <end position="2021"/>
    </location>
</feature>
<feature type="chain" id="PRO_5040241393" evidence="17">
    <location>
        <begin position="22"/>
        <end position="3019"/>
    </location>
</feature>
<feature type="disulfide bond" evidence="14">
    <location>
        <begin position="30"/>
        <end position="48"/>
    </location>
</feature>
<dbReference type="PROSITE" id="PS50026">
    <property type="entry name" value="EGF_3"/>
    <property type="match status" value="2"/>
</dbReference>
<feature type="repeat" description="LDL-receptor class B" evidence="15">
    <location>
        <begin position="379"/>
        <end position="424"/>
    </location>
</feature>
<feature type="disulfide bond" evidence="14">
    <location>
        <begin position="1619"/>
        <end position="1634"/>
    </location>
</feature>
<feature type="disulfide bond" evidence="14">
    <location>
        <begin position="2090"/>
        <end position="2102"/>
    </location>
</feature>
<feature type="disulfide bond" evidence="14">
    <location>
        <begin position="838"/>
        <end position="853"/>
    </location>
</feature>
<feature type="disulfide bond" evidence="14">
    <location>
        <begin position="1746"/>
        <end position="1761"/>
    </location>
</feature>
<evidence type="ECO:0000256" key="17">
    <source>
        <dbReference type="SAM" id="SignalP"/>
    </source>
</evidence>
<dbReference type="FunFam" id="4.10.400.10:FF:000034">
    <property type="entry name" value="Low-density lipoprotein receptor-related protein 2"/>
    <property type="match status" value="1"/>
</dbReference>
<dbReference type="PROSITE" id="PS01186">
    <property type="entry name" value="EGF_2"/>
    <property type="match status" value="2"/>
</dbReference>
<feature type="disulfide bond" evidence="14">
    <location>
        <begin position="927"/>
        <end position="942"/>
    </location>
</feature>
<evidence type="ECO:0000256" key="15">
    <source>
        <dbReference type="PROSITE-ProRule" id="PRU00461"/>
    </source>
</evidence>
<evidence type="ECO:0000256" key="16">
    <source>
        <dbReference type="SAM" id="Phobius"/>
    </source>
</evidence>
<feature type="disulfide bond" evidence="14">
    <location>
        <begin position="23"/>
        <end position="35"/>
    </location>
</feature>
<evidence type="ECO:0000256" key="7">
    <source>
        <dbReference type="ARBA" id="ARBA00022737"/>
    </source>
</evidence>
<dbReference type="Proteomes" id="UP001155660">
    <property type="component" value="Chromosome B10"/>
</dbReference>
<keyword evidence="9 16" id="KW-0472">Membrane</keyword>
<evidence type="ECO:0000259" key="18">
    <source>
        <dbReference type="PROSITE" id="PS50026"/>
    </source>
</evidence>
<accession>A0A9R0A7A6</accession>
<feature type="disulfide bond" evidence="14">
    <location>
        <begin position="1427"/>
        <end position="1442"/>
    </location>
</feature>
<feature type="disulfide bond" evidence="14">
    <location>
        <begin position="878"/>
        <end position="893"/>
    </location>
</feature>
<dbReference type="PROSITE" id="PS51120">
    <property type="entry name" value="LDLRB"/>
    <property type="match status" value="2"/>
</dbReference>
<feature type="disulfide bond" evidence="14">
    <location>
        <begin position="1388"/>
        <end position="1403"/>
    </location>
</feature>
<feature type="disulfide bond" evidence="14">
    <location>
        <begin position="1786"/>
        <end position="1801"/>
    </location>
</feature>
<proteinExistence type="predicted"/>
<dbReference type="PROSITE" id="PS50068">
    <property type="entry name" value="LDLRA_2"/>
    <property type="match status" value="35"/>
</dbReference>
<organism evidence="19">
    <name type="scientific">Cyprinus carpio</name>
    <name type="common">Common carp</name>
    <dbReference type="NCBI Taxonomy" id="7962"/>
    <lineage>
        <taxon>Eukaryota</taxon>
        <taxon>Metazoa</taxon>
        <taxon>Chordata</taxon>
        <taxon>Craniata</taxon>
        <taxon>Vertebrata</taxon>
        <taxon>Euteleostomi</taxon>
        <taxon>Actinopterygii</taxon>
        <taxon>Neopterygii</taxon>
        <taxon>Teleostei</taxon>
        <taxon>Ostariophysi</taxon>
        <taxon>Cypriniformes</taxon>
        <taxon>Cyprinidae</taxon>
        <taxon>Cyprininae</taxon>
        <taxon>Cyprinus</taxon>
    </lineage>
</organism>
<evidence type="ECO:0000256" key="10">
    <source>
        <dbReference type="ARBA" id="ARBA00023157"/>
    </source>
</evidence>